<proteinExistence type="inferred from homology"/>
<protein>
    <recommendedName>
        <fullName evidence="1">Aspartyl/glutamyl-tRNA(Asn/Gln) amidotransferase subunit C</fullName>
        <shortName evidence="1">Asp/Glu-ADT subunit C</shortName>
        <ecNumber evidence="1">6.3.5.-</ecNumber>
    </recommendedName>
</protein>
<comment type="subunit">
    <text evidence="1">Heterotrimer of A, B and C subunits.</text>
</comment>
<dbReference type="PANTHER" id="PTHR15004">
    <property type="entry name" value="GLUTAMYL-TRNA(GLN) AMIDOTRANSFERASE SUBUNIT C, MITOCHONDRIAL"/>
    <property type="match status" value="1"/>
</dbReference>
<accession>A0A0M7FN72</accession>
<keyword evidence="2" id="KW-0808">Transferase</keyword>
<comment type="catalytic activity">
    <reaction evidence="1">
        <text>L-glutamyl-tRNA(Gln) + L-glutamine + ATP + H2O = L-glutaminyl-tRNA(Gln) + L-glutamate + ADP + phosphate + H(+)</text>
        <dbReference type="Rhea" id="RHEA:17521"/>
        <dbReference type="Rhea" id="RHEA-COMP:9681"/>
        <dbReference type="Rhea" id="RHEA-COMP:9684"/>
        <dbReference type="ChEBI" id="CHEBI:15377"/>
        <dbReference type="ChEBI" id="CHEBI:15378"/>
        <dbReference type="ChEBI" id="CHEBI:29985"/>
        <dbReference type="ChEBI" id="CHEBI:30616"/>
        <dbReference type="ChEBI" id="CHEBI:43474"/>
        <dbReference type="ChEBI" id="CHEBI:58359"/>
        <dbReference type="ChEBI" id="CHEBI:78520"/>
        <dbReference type="ChEBI" id="CHEBI:78521"/>
        <dbReference type="ChEBI" id="CHEBI:456216"/>
    </reaction>
</comment>
<evidence type="ECO:0000313" key="3">
    <source>
        <dbReference type="EMBL" id="UPL22017.1"/>
    </source>
</evidence>
<dbReference type="Proteomes" id="UP000830925">
    <property type="component" value="Chromosome"/>
</dbReference>
<keyword evidence="1" id="KW-0547">Nucleotide-binding</keyword>
<dbReference type="GO" id="GO:0005524">
    <property type="term" value="F:ATP binding"/>
    <property type="evidence" value="ECO:0007669"/>
    <property type="project" value="UniProtKB-KW"/>
</dbReference>
<dbReference type="AlphaFoldDB" id="A0A0A2N802"/>
<dbReference type="EMBL" id="CP096916">
    <property type="protein sequence ID" value="WBM37687.1"/>
    <property type="molecule type" value="Genomic_DNA"/>
</dbReference>
<dbReference type="SUPFAM" id="SSF141000">
    <property type="entry name" value="Glu-tRNAGln amidotransferase C subunit"/>
    <property type="match status" value="1"/>
</dbReference>
<dbReference type="InterPro" id="IPR036113">
    <property type="entry name" value="Asp/Glu-ADT_sf_sub_c"/>
</dbReference>
<dbReference type="KEGG" id="afa:UZ73_13535"/>
<keyword evidence="6" id="KW-1185">Reference proteome</keyword>
<comment type="similarity">
    <text evidence="1">Belongs to the GatC family.</text>
</comment>
<dbReference type="GO" id="GO:0070681">
    <property type="term" value="P:glutaminyl-tRNAGln biosynthesis via transamidation"/>
    <property type="evidence" value="ECO:0007669"/>
    <property type="project" value="TreeGrafter"/>
</dbReference>
<evidence type="ECO:0000313" key="6">
    <source>
        <dbReference type="Proteomes" id="UP001211866"/>
    </source>
</evidence>
<dbReference type="Proteomes" id="UP001211866">
    <property type="component" value="Chromosome"/>
</dbReference>
<dbReference type="InterPro" id="IPR003837">
    <property type="entry name" value="GatC"/>
</dbReference>
<dbReference type="EC" id="6.3.5.-" evidence="1"/>
<name>A0A0A2N802_ALCFA</name>
<dbReference type="Gene3D" id="1.10.20.60">
    <property type="entry name" value="Glu-tRNAGln amidotransferase C subunit, N-terminal domain"/>
    <property type="match status" value="1"/>
</dbReference>
<comment type="catalytic activity">
    <reaction evidence="1">
        <text>L-aspartyl-tRNA(Asn) + L-glutamine + ATP + H2O = L-asparaginyl-tRNA(Asn) + L-glutamate + ADP + phosphate + 2 H(+)</text>
        <dbReference type="Rhea" id="RHEA:14513"/>
        <dbReference type="Rhea" id="RHEA-COMP:9674"/>
        <dbReference type="Rhea" id="RHEA-COMP:9677"/>
        <dbReference type="ChEBI" id="CHEBI:15377"/>
        <dbReference type="ChEBI" id="CHEBI:15378"/>
        <dbReference type="ChEBI" id="CHEBI:29985"/>
        <dbReference type="ChEBI" id="CHEBI:30616"/>
        <dbReference type="ChEBI" id="CHEBI:43474"/>
        <dbReference type="ChEBI" id="CHEBI:58359"/>
        <dbReference type="ChEBI" id="CHEBI:78515"/>
        <dbReference type="ChEBI" id="CHEBI:78516"/>
        <dbReference type="ChEBI" id="CHEBI:456216"/>
    </reaction>
</comment>
<dbReference type="EMBL" id="CP095873">
    <property type="protein sequence ID" value="UPL22017.1"/>
    <property type="molecule type" value="Genomic_DNA"/>
</dbReference>
<organism evidence="2 5">
    <name type="scientific">Alcaligenes faecalis</name>
    <dbReference type="NCBI Taxonomy" id="511"/>
    <lineage>
        <taxon>Bacteria</taxon>
        <taxon>Pseudomonadati</taxon>
        <taxon>Pseudomonadota</taxon>
        <taxon>Betaproteobacteria</taxon>
        <taxon>Burkholderiales</taxon>
        <taxon>Alcaligenaceae</taxon>
        <taxon>Alcaligenes</taxon>
    </lineage>
</organism>
<evidence type="ECO:0000256" key="1">
    <source>
        <dbReference type="HAMAP-Rule" id="MF_00122"/>
    </source>
</evidence>
<dbReference type="GO" id="GO:0006450">
    <property type="term" value="P:regulation of translational fidelity"/>
    <property type="evidence" value="ECO:0007669"/>
    <property type="project" value="InterPro"/>
</dbReference>
<evidence type="ECO:0000313" key="5">
    <source>
        <dbReference type="Proteomes" id="UP000245216"/>
    </source>
</evidence>
<dbReference type="eggNOG" id="COG0721">
    <property type="taxonomic scope" value="Bacteria"/>
</dbReference>
<gene>
    <name evidence="1 3" type="primary">gatC</name>
    <name evidence="2" type="ORF">DF183_11375</name>
    <name evidence="4" type="ORF">M2J83_18105</name>
    <name evidence="3" type="ORF">MXF72_02740</name>
</gene>
<dbReference type="RefSeq" id="WP_003801948.1">
    <property type="nucleotide sequence ID" value="NZ_CAXOJJ010000001.1"/>
</dbReference>
<sequence>MSITEQDVARIAQLARLDLSAEQASQVEHDLTRILGLIQTLQTVDTQGVEPMAHPLSARQQISLRLREDKALPSGTVESRQAMMRNAPAEQDGLFLVPTVIE</sequence>
<reference evidence="4 6" key="4">
    <citation type="submission" date="2022-05" db="EMBL/GenBank/DDBJ databases">
        <title>Complete sequence of strain NY11312.</title>
        <authorList>
            <person name="Zhou D."/>
        </authorList>
    </citation>
    <scope>NUCLEOTIDE SEQUENCE [LARGE SCALE GENOMIC DNA]</scope>
    <source>
        <strain evidence="4 6">NY11312</strain>
    </source>
</reference>
<reference evidence="2 5" key="1">
    <citation type="submission" date="2018-05" db="EMBL/GenBank/DDBJ databases">
        <title>Genome Sequence of an Efficient Indole-Degrading Bacterium, Alcaligenes sp.YBY.</title>
        <authorList>
            <person name="Yang B."/>
        </authorList>
    </citation>
    <scope>NUCLEOTIDE SEQUENCE [LARGE SCALE GENOMIC DNA]</scope>
    <source>
        <strain evidence="2 5">YBY</strain>
    </source>
</reference>
<dbReference type="STRING" id="511.UZ73_13535"/>
<reference evidence="2 5" key="2">
    <citation type="submission" date="2018-05" db="EMBL/GenBank/DDBJ databases">
        <authorList>
            <person name="Lanie J.A."/>
            <person name="Ng W.-L."/>
            <person name="Kazmierczak K.M."/>
            <person name="Andrzejewski T.M."/>
            <person name="Davidsen T.M."/>
            <person name="Wayne K.J."/>
            <person name="Tettelin H."/>
            <person name="Glass J.I."/>
            <person name="Rusch D."/>
            <person name="Podicherti R."/>
            <person name="Tsui H.-C.T."/>
            <person name="Winkler M.E."/>
        </authorList>
    </citation>
    <scope>NUCLEOTIDE SEQUENCE [LARGE SCALE GENOMIC DNA]</scope>
    <source>
        <strain evidence="2 5">YBY</strain>
    </source>
</reference>
<dbReference type="GeneID" id="96775077"/>
<reference evidence="3" key="3">
    <citation type="submission" date="2022-04" db="EMBL/GenBank/DDBJ databases">
        <title>Genomic mining of Alcaligenes faecalis D334 producing ectoin and derivatives.</title>
        <authorList>
            <person name="Doan V.T."/>
            <person name="Quach N.T."/>
            <person name="Vu T.-H.-N."/>
            <person name="Phi Q.-T."/>
        </authorList>
    </citation>
    <scope>NUCLEOTIDE SEQUENCE</scope>
    <source>
        <strain evidence="3">D334</strain>
    </source>
</reference>
<dbReference type="GO" id="GO:0016740">
    <property type="term" value="F:transferase activity"/>
    <property type="evidence" value="ECO:0007669"/>
    <property type="project" value="UniProtKB-KW"/>
</dbReference>
<dbReference type="GO" id="GO:0050567">
    <property type="term" value="F:glutaminyl-tRNA synthase (glutamine-hydrolyzing) activity"/>
    <property type="evidence" value="ECO:0007669"/>
    <property type="project" value="UniProtKB-UniRule"/>
</dbReference>
<keyword evidence="1" id="KW-0067">ATP-binding</keyword>
<dbReference type="EMBL" id="QEXO01000003">
    <property type="protein sequence ID" value="PWE13769.1"/>
    <property type="molecule type" value="Genomic_DNA"/>
</dbReference>
<dbReference type="Pfam" id="PF02686">
    <property type="entry name" value="GatC"/>
    <property type="match status" value="1"/>
</dbReference>
<evidence type="ECO:0000313" key="4">
    <source>
        <dbReference type="EMBL" id="WBM37687.1"/>
    </source>
</evidence>
<dbReference type="GO" id="GO:0006412">
    <property type="term" value="P:translation"/>
    <property type="evidence" value="ECO:0007669"/>
    <property type="project" value="UniProtKB-UniRule"/>
</dbReference>
<dbReference type="NCBIfam" id="TIGR00135">
    <property type="entry name" value="gatC"/>
    <property type="match status" value="1"/>
</dbReference>
<evidence type="ECO:0000313" key="2">
    <source>
        <dbReference type="EMBL" id="PWE13769.1"/>
    </source>
</evidence>
<keyword evidence="1" id="KW-0436">Ligase</keyword>
<dbReference type="PANTHER" id="PTHR15004:SF0">
    <property type="entry name" value="GLUTAMYL-TRNA(GLN) AMIDOTRANSFERASE SUBUNIT C, MITOCHONDRIAL"/>
    <property type="match status" value="1"/>
</dbReference>
<dbReference type="OrthoDB" id="9794326at2"/>
<accession>A0A0A2N802</accession>
<dbReference type="HAMAP" id="MF_00122">
    <property type="entry name" value="GatC"/>
    <property type="match status" value="1"/>
</dbReference>
<comment type="function">
    <text evidence="1">Allows the formation of correctly charged Asn-tRNA(Asn) or Gln-tRNA(Gln) through the transamidation of misacylated Asp-tRNA(Asn) or Glu-tRNA(Gln) in organisms which lack either or both of asparaginyl-tRNA or glutaminyl-tRNA synthetases. The reaction takes place in the presence of glutamine and ATP through an activated phospho-Asp-tRNA(Asn) or phospho-Glu-tRNA(Gln).</text>
</comment>
<keyword evidence="1" id="KW-0648">Protein biosynthesis</keyword>
<dbReference type="Proteomes" id="UP000245216">
    <property type="component" value="Unassembled WGS sequence"/>
</dbReference>